<dbReference type="GO" id="GO:0008198">
    <property type="term" value="F:ferrous iron binding"/>
    <property type="evidence" value="ECO:0007669"/>
    <property type="project" value="TreeGrafter"/>
</dbReference>
<name>A0A095UGS2_9GAMM</name>
<dbReference type="InterPro" id="IPR044862">
    <property type="entry name" value="Pro_4_hyd_alph_FE2OG_OXY"/>
</dbReference>
<proteinExistence type="predicted"/>
<evidence type="ECO:0000256" key="3">
    <source>
        <dbReference type="ARBA" id="ARBA00022896"/>
    </source>
</evidence>
<accession>A0A095UGS2</accession>
<evidence type="ECO:0000313" key="9">
    <source>
        <dbReference type="Proteomes" id="UP000029577"/>
    </source>
</evidence>
<keyword evidence="4" id="KW-0223">Dioxygenase</keyword>
<dbReference type="GO" id="GO:0031418">
    <property type="term" value="F:L-ascorbic acid binding"/>
    <property type="evidence" value="ECO:0007669"/>
    <property type="project" value="UniProtKB-KW"/>
</dbReference>
<dbReference type="eggNOG" id="COG3751">
    <property type="taxonomic scope" value="Bacteria"/>
</dbReference>
<gene>
    <name evidence="8" type="ORF">HA49_10305</name>
</gene>
<dbReference type="GO" id="GO:0071456">
    <property type="term" value="P:cellular response to hypoxia"/>
    <property type="evidence" value="ECO:0007669"/>
    <property type="project" value="TreeGrafter"/>
</dbReference>
<protein>
    <recommendedName>
        <fullName evidence="7">Fe2OG dioxygenase domain-containing protein</fullName>
    </recommendedName>
</protein>
<dbReference type="Pfam" id="PF13640">
    <property type="entry name" value="2OG-FeII_Oxy_3"/>
    <property type="match status" value="1"/>
</dbReference>
<evidence type="ECO:0000256" key="5">
    <source>
        <dbReference type="ARBA" id="ARBA00023002"/>
    </source>
</evidence>
<dbReference type="RefSeq" id="WP_038019974.1">
    <property type="nucleotide sequence ID" value="NZ_JPKR02000002.1"/>
</dbReference>
<dbReference type="Gene3D" id="2.60.120.620">
    <property type="entry name" value="q2cbj1_9rhob like domain"/>
    <property type="match status" value="1"/>
</dbReference>
<dbReference type="PANTHER" id="PTHR12907:SF26">
    <property type="entry name" value="HIF PROLYL HYDROXYLASE, ISOFORM C"/>
    <property type="match status" value="1"/>
</dbReference>
<dbReference type="PROSITE" id="PS51471">
    <property type="entry name" value="FE2OG_OXY"/>
    <property type="match status" value="1"/>
</dbReference>
<keyword evidence="5" id="KW-0560">Oxidoreductase</keyword>
<evidence type="ECO:0000256" key="2">
    <source>
        <dbReference type="ARBA" id="ARBA00022723"/>
    </source>
</evidence>
<reference evidence="8" key="1">
    <citation type="submission" date="2014-12" db="EMBL/GenBank/DDBJ databases">
        <title>The draft genome of the Tatumella morbirosei type strain, LMG23360T isolated from pineapple rot.</title>
        <authorList>
            <person name="Smits T.H."/>
            <person name="Palmer M."/>
            <person name="Venter S.N."/>
            <person name="Duffy B."/>
            <person name="Steenkamp E.T."/>
            <person name="Chan W.Y."/>
            <person name="Coutinho T.A."/>
            <person name="Coetzee M.P."/>
            <person name="De Maayer P."/>
        </authorList>
    </citation>
    <scope>NUCLEOTIDE SEQUENCE [LARGE SCALE GENOMIC DNA]</scope>
    <source>
        <strain evidence="8">LMG 23360</strain>
    </source>
</reference>
<dbReference type="GO" id="GO:0031543">
    <property type="term" value="F:peptidyl-proline dioxygenase activity"/>
    <property type="evidence" value="ECO:0007669"/>
    <property type="project" value="TreeGrafter"/>
</dbReference>
<keyword evidence="2" id="KW-0479">Metal-binding</keyword>
<evidence type="ECO:0000256" key="6">
    <source>
        <dbReference type="ARBA" id="ARBA00023004"/>
    </source>
</evidence>
<dbReference type="Proteomes" id="UP000029577">
    <property type="component" value="Unassembled WGS sequence"/>
</dbReference>
<evidence type="ECO:0000259" key="7">
    <source>
        <dbReference type="PROSITE" id="PS51471"/>
    </source>
</evidence>
<dbReference type="STRING" id="642227.HA49_10305"/>
<keyword evidence="3" id="KW-0847">Vitamin C</keyword>
<evidence type="ECO:0000256" key="1">
    <source>
        <dbReference type="ARBA" id="ARBA00001961"/>
    </source>
</evidence>
<feature type="domain" description="Fe2OG dioxygenase" evidence="7">
    <location>
        <begin position="95"/>
        <end position="191"/>
    </location>
</feature>
<dbReference type="AlphaFoldDB" id="A0A095UGS2"/>
<dbReference type="PANTHER" id="PTHR12907">
    <property type="entry name" value="EGL NINE HOMOLOG-RELATED"/>
    <property type="match status" value="1"/>
</dbReference>
<comment type="caution">
    <text evidence="8">The sequence shown here is derived from an EMBL/GenBank/DDBJ whole genome shotgun (WGS) entry which is preliminary data.</text>
</comment>
<dbReference type="SMART" id="SM00702">
    <property type="entry name" value="P4Hc"/>
    <property type="match status" value="1"/>
</dbReference>
<sequence>MLDSEVLVQQLCEQGWFYQQNVLDAALVSQLAEICHSRTFLQAGIGQGVKNIINESIRSDSISWIDKDEQLPAIRDYLGLVETIRQLLNREFYLGLNDFEGHFSRYPSGAYYKPHYDCFANDKRRAVTLIMYINQNWHPQDGGQLCLHLPEGERLIEPVAGSVICFLSEQILHEVKPAHKERMALTGWYIRNNGQDYYYS</sequence>
<comment type="cofactor">
    <cofactor evidence="1">
        <name>L-ascorbate</name>
        <dbReference type="ChEBI" id="CHEBI:38290"/>
    </cofactor>
</comment>
<keyword evidence="6" id="KW-0408">Iron</keyword>
<dbReference type="InterPro" id="IPR005123">
    <property type="entry name" value="Oxoglu/Fe-dep_dioxygenase_dom"/>
</dbReference>
<keyword evidence="9" id="KW-1185">Reference proteome</keyword>
<dbReference type="InterPro" id="IPR051559">
    <property type="entry name" value="HIF_prolyl_hydroxylases"/>
</dbReference>
<dbReference type="InterPro" id="IPR006620">
    <property type="entry name" value="Pro_4_hyd_alph"/>
</dbReference>
<evidence type="ECO:0000256" key="4">
    <source>
        <dbReference type="ARBA" id="ARBA00022964"/>
    </source>
</evidence>
<evidence type="ECO:0000313" key="8">
    <source>
        <dbReference type="EMBL" id="KGD73633.1"/>
    </source>
</evidence>
<dbReference type="EMBL" id="JPKR02000002">
    <property type="protein sequence ID" value="KGD73633.1"/>
    <property type="molecule type" value="Genomic_DNA"/>
</dbReference>
<organism evidence="8 9">
    <name type="scientific">Tatumella morbirosei</name>
    <dbReference type="NCBI Taxonomy" id="642227"/>
    <lineage>
        <taxon>Bacteria</taxon>
        <taxon>Pseudomonadati</taxon>
        <taxon>Pseudomonadota</taxon>
        <taxon>Gammaproteobacteria</taxon>
        <taxon>Enterobacterales</taxon>
        <taxon>Erwiniaceae</taxon>
        <taxon>Tatumella</taxon>
    </lineage>
</organism>